<name>A0A081BM02_9BACT</name>
<organism evidence="1">
    <name type="scientific">Candidatus Moduliflexus flocculans</name>
    <dbReference type="NCBI Taxonomy" id="1499966"/>
    <lineage>
        <taxon>Bacteria</taxon>
        <taxon>Candidatus Moduliflexota</taxon>
        <taxon>Candidatus Moduliflexia</taxon>
        <taxon>Candidatus Moduliflexales</taxon>
        <taxon>Candidatus Moduliflexaceae</taxon>
    </lineage>
</organism>
<dbReference type="STRING" id="1499966.U14_02662"/>
<protein>
    <submittedName>
        <fullName evidence="1">Uncharacterized protein</fullName>
    </submittedName>
</protein>
<dbReference type="Proteomes" id="UP000030700">
    <property type="component" value="Unassembled WGS sequence"/>
</dbReference>
<gene>
    <name evidence="1" type="ORF">U14_02662</name>
</gene>
<dbReference type="AlphaFoldDB" id="A0A081BM02"/>
<evidence type="ECO:0000313" key="1">
    <source>
        <dbReference type="EMBL" id="GAK51418.1"/>
    </source>
</evidence>
<proteinExistence type="predicted"/>
<dbReference type="EMBL" id="DF820457">
    <property type="protein sequence ID" value="GAK51418.1"/>
    <property type="molecule type" value="Genomic_DNA"/>
</dbReference>
<keyword evidence="2" id="KW-1185">Reference proteome</keyword>
<reference evidence="1" key="1">
    <citation type="journal article" date="2015" name="PeerJ">
        <title>First genomic representation of candidate bacterial phylum KSB3 points to enhanced environmental sensing as a trigger of wastewater bulking.</title>
        <authorList>
            <person name="Sekiguchi Y."/>
            <person name="Ohashi A."/>
            <person name="Parks D.H."/>
            <person name="Yamauchi T."/>
            <person name="Tyson G.W."/>
            <person name="Hugenholtz P."/>
        </authorList>
    </citation>
    <scope>NUCLEOTIDE SEQUENCE [LARGE SCALE GENOMIC DNA]</scope>
</reference>
<sequence>MTTLLSLIVEERNRIARHHEPITGGLIGQLSECHLCDPHGQALPLQAEVLVSWTLAAVINVALRPFDIFFFRLNVFCLGLSLRDSSLSVRPWAF</sequence>
<dbReference type="HOGENOM" id="CLU_2380362_0_0_0"/>
<accession>A0A081BM02</accession>
<evidence type="ECO:0000313" key="2">
    <source>
        <dbReference type="Proteomes" id="UP000030700"/>
    </source>
</evidence>